<dbReference type="Pfam" id="PF01850">
    <property type="entry name" value="PIN"/>
    <property type="match status" value="1"/>
</dbReference>
<evidence type="ECO:0000313" key="3">
    <source>
        <dbReference type="Proteomes" id="UP000094056"/>
    </source>
</evidence>
<dbReference type="SUPFAM" id="SSF88723">
    <property type="entry name" value="PIN domain-like"/>
    <property type="match status" value="1"/>
</dbReference>
<evidence type="ECO:0000313" key="2">
    <source>
        <dbReference type="EMBL" id="ODS34157.1"/>
    </source>
</evidence>
<organism evidence="2 3">
    <name type="scientific">Candidatus Scalindua rubra</name>
    <dbReference type="NCBI Taxonomy" id="1872076"/>
    <lineage>
        <taxon>Bacteria</taxon>
        <taxon>Pseudomonadati</taxon>
        <taxon>Planctomycetota</taxon>
        <taxon>Candidatus Brocadiia</taxon>
        <taxon>Candidatus Brocadiales</taxon>
        <taxon>Candidatus Scalinduaceae</taxon>
        <taxon>Candidatus Scalindua</taxon>
    </lineage>
</organism>
<dbReference type="Gene3D" id="3.40.50.1010">
    <property type="entry name" value="5'-nuclease"/>
    <property type="match status" value="1"/>
</dbReference>
<dbReference type="PANTHER" id="PTHR42188:SF1">
    <property type="entry name" value="23S RRNA-SPECIFIC ENDONUCLEASE VAPC20"/>
    <property type="match status" value="1"/>
</dbReference>
<sequence>MDSWAWLALADKREKPYREASDLYLSLRNGGGKFFTTDYVLDETITRIFKKVTFSQASKYIQAIFKMVELDFLSLENINEDRFKKAWKLRQKYGDKPSISFTDLTSFVVMQELNIKKVFTGDEHFEHVNLGFKKVP</sequence>
<evidence type="ECO:0000259" key="1">
    <source>
        <dbReference type="Pfam" id="PF01850"/>
    </source>
</evidence>
<reference evidence="2 3" key="1">
    <citation type="submission" date="2016-07" db="EMBL/GenBank/DDBJ databases">
        <title>Draft genome of Scalindua rubra, obtained from a brine-seawater interface in the Red Sea, sheds light on salt adaptation in anammox bacteria.</title>
        <authorList>
            <person name="Speth D.R."/>
            <person name="Lagkouvardos I."/>
            <person name="Wang Y."/>
            <person name="Qian P.-Y."/>
            <person name="Dutilh B.E."/>
            <person name="Jetten M.S."/>
        </authorList>
    </citation>
    <scope>NUCLEOTIDE SEQUENCE [LARGE SCALE GENOMIC DNA]</scope>
    <source>
        <strain evidence="2">BSI-1</strain>
    </source>
</reference>
<dbReference type="GO" id="GO:0016075">
    <property type="term" value="P:rRNA catabolic process"/>
    <property type="evidence" value="ECO:0007669"/>
    <property type="project" value="TreeGrafter"/>
</dbReference>
<feature type="domain" description="PIN" evidence="1">
    <location>
        <begin position="2"/>
        <end position="128"/>
    </location>
</feature>
<dbReference type="InterPro" id="IPR029060">
    <property type="entry name" value="PIN-like_dom_sf"/>
</dbReference>
<dbReference type="InterPro" id="IPR002716">
    <property type="entry name" value="PIN_dom"/>
</dbReference>
<protein>
    <submittedName>
        <fullName evidence="2">PIN domain protein</fullName>
    </submittedName>
</protein>
<name>A0A1E3XEU6_9BACT</name>
<dbReference type="EMBL" id="MAYW01000012">
    <property type="protein sequence ID" value="ODS34157.1"/>
    <property type="molecule type" value="Genomic_DNA"/>
</dbReference>
<dbReference type="PANTHER" id="PTHR42188">
    <property type="entry name" value="23S RRNA-SPECIFIC ENDONUCLEASE VAPC20"/>
    <property type="match status" value="1"/>
</dbReference>
<dbReference type="InterPro" id="IPR039018">
    <property type="entry name" value="VapC20-like"/>
</dbReference>
<dbReference type="Proteomes" id="UP000094056">
    <property type="component" value="Unassembled WGS sequence"/>
</dbReference>
<dbReference type="GO" id="GO:0004521">
    <property type="term" value="F:RNA endonuclease activity"/>
    <property type="evidence" value="ECO:0007669"/>
    <property type="project" value="InterPro"/>
</dbReference>
<accession>A0A1E3XEU6</accession>
<gene>
    <name evidence="2" type="ORF">SCARUB_00727</name>
</gene>
<comment type="caution">
    <text evidence="2">The sequence shown here is derived from an EMBL/GenBank/DDBJ whole genome shotgun (WGS) entry which is preliminary data.</text>
</comment>
<proteinExistence type="predicted"/>
<dbReference type="AlphaFoldDB" id="A0A1E3XEU6"/>